<evidence type="ECO:0000256" key="3">
    <source>
        <dbReference type="ARBA" id="ARBA00022692"/>
    </source>
</evidence>
<feature type="transmembrane region" description="Helical" evidence="6">
    <location>
        <begin position="143"/>
        <end position="163"/>
    </location>
</feature>
<evidence type="ECO:0000313" key="8">
    <source>
        <dbReference type="Proteomes" id="UP000092695"/>
    </source>
</evidence>
<dbReference type="GO" id="GO:0016020">
    <property type="term" value="C:membrane"/>
    <property type="evidence" value="ECO:0007669"/>
    <property type="project" value="UniProtKB-SubCell"/>
</dbReference>
<dbReference type="Proteomes" id="UP000092695">
    <property type="component" value="Chromosome"/>
</dbReference>
<gene>
    <name evidence="7" type="ORF">BA177_01835</name>
</gene>
<evidence type="ECO:0000256" key="6">
    <source>
        <dbReference type="SAM" id="Phobius"/>
    </source>
</evidence>
<feature type="transmembrane region" description="Helical" evidence="6">
    <location>
        <begin position="12"/>
        <end position="33"/>
    </location>
</feature>
<name>A0A193LC63_9GAMM</name>
<dbReference type="KEGG" id="woc:BA177_01835"/>
<dbReference type="InterPro" id="IPR004752">
    <property type="entry name" value="AmpG_permease/AT-1"/>
</dbReference>
<reference evidence="7 8" key="1">
    <citation type="submission" date="2016-06" db="EMBL/GenBank/DDBJ databases">
        <title>Complete genome sequence of a deep-branching marine Gamma Proteobacterium Woeseia oceani type strain XK5.</title>
        <authorList>
            <person name="Mu D."/>
            <person name="Du Z."/>
        </authorList>
    </citation>
    <scope>NUCLEOTIDE SEQUENCE [LARGE SCALE GENOMIC DNA]</scope>
    <source>
        <strain evidence="7 8">XK5</strain>
    </source>
</reference>
<feature type="transmembrane region" description="Helical" evidence="6">
    <location>
        <begin position="74"/>
        <end position="94"/>
    </location>
</feature>
<feature type="transmembrane region" description="Helical" evidence="6">
    <location>
        <begin position="302"/>
        <end position="323"/>
    </location>
</feature>
<dbReference type="PANTHER" id="PTHR12778">
    <property type="entry name" value="SOLUTE CARRIER FAMILY 33 ACETYL-COA TRANSPORTER -RELATED"/>
    <property type="match status" value="1"/>
</dbReference>
<feature type="transmembrane region" description="Helical" evidence="6">
    <location>
        <begin position="106"/>
        <end position="127"/>
    </location>
</feature>
<evidence type="ECO:0000256" key="2">
    <source>
        <dbReference type="ARBA" id="ARBA00022448"/>
    </source>
</evidence>
<feature type="transmembrane region" description="Helical" evidence="6">
    <location>
        <begin position="329"/>
        <end position="352"/>
    </location>
</feature>
<dbReference type="Pfam" id="PF07690">
    <property type="entry name" value="MFS_1"/>
    <property type="match status" value="1"/>
</dbReference>
<sequence length="426" mass="47734">MQAPQKTSPWLWIPSVYYAQGIPFVVVMMVSVIMYKRLGVSNADIAFYTSWLYLPWVIKPIWSPLVDIVKTRRYWIVAMQLLIGAGLAGIALTLPTSDFFRYSLAVFWLLAFSSATHDIAADGFYILGLSERQQAWFVGFRSTFFRLAMVTGQGLLVMLAGYLETRTGSITLAWSLTFYCLAGLFVALFVWHRFVLPRPAGDVAGRSDALSVMLREAVDTFVSFFRRPYIGRILAFLLLYRFAEAQLVKMSGPFMLDTRAEGGLELSTFDVGFVYGTVGVALLTIGGILGGILAARHGLRRWFWWMVLAINLPNVAYVFLAYLQIENLLLINMAVGIEQFGYGFGFTAYLLYMIYVARGPHSTAHYAICTGFMSLGMMLPGMVSGWLQELLGYQSFFIWILVATIPSFLVVWAVPLDRDFGKSGAP</sequence>
<keyword evidence="8" id="KW-1185">Reference proteome</keyword>
<feature type="transmembrane region" description="Helical" evidence="6">
    <location>
        <begin position="364"/>
        <end position="387"/>
    </location>
</feature>
<feature type="transmembrane region" description="Helical" evidence="6">
    <location>
        <begin position="272"/>
        <end position="295"/>
    </location>
</feature>
<proteinExistence type="predicted"/>
<dbReference type="AlphaFoldDB" id="A0A193LC63"/>
<keyword evidence="5 6" id="KW-0472">Membrane</keyword>
<evidence type="ECO:0000256" key="5">
    <source>
        <dbReference type="ARBA" id="ARBA00023136"/>
    </source>
</evidence>
<accession>A0A193LC63</accession>
<keyword evidence="2" id="KW-0813">Transport</keyword>
<evidence type="ECO:0000313" key="7">
    <source>
        <dbReference type="EMBL" id="ANO50125.1"/>
    </source>
</evidence>
<dbReference type="SUPFAM" id="SSF103473">
    <property type="entry name" value="MFS general substrate transporter"/>
    <property type="match status" value="1"/>
</dbReference>
<keyword evidence="3 6" id="KW-0812">Transmembrane</keyword>
<dbReference type="EMBL" id="CP016268">
    <property type="protein sequence ID" value="ANO50125.1"/>
    <property type="molecule type" value="Genomic_DNA"/>
</dbReference>
<dbReference type="STRING" id="1548547.BA177_01835"/>
<dbReference type="PANTHER" id="PTHR12778:SF10">
    <property type="entry name" value="MAJOR FACILITATOR SUPERFAMILY DOMAIN-CONTAINING PROTEIN 3"/>
    <property type="match status" value="1"/>
</dbReference>
<feature type="transmembrane region" description="Helical" evidence="6">
    <location>
        <begin position="169"/>
        <end position="191"/>
    </location>
</feature>
<evidence type="ECO:0000256" key="1">
    <source>
        <dbReference type="ARBA" id="ARBA00004141"/>
    </source>
</evidence>
<dbReference type="RefSeq" id="WP_068612228.1">
    <property type="nucleotide sequence ID" value="NZ_CP016268.1"/>
</dbReference>
<protein>
    <submittedName>
        <fullName evidence="7">MFS transporter</fullName>
    </submittedName>
</protein>
<dbReference type="Gene3D" id="1.20.1250.20">
    <property type="entry name" value="MFS general substrate transporter like domains"/>
    <property type="match status" value="2"/>
</dbReference>
<comment type="subcellular location">
    <subcellularLocation>
        <location evidence="1">Membrane</location>
        <topology evidence="1">Multi-pass membrane protein</topology>
    </subcellularLocation>
</comment>
<organism evidence="7 8">
    <name type="scientific">Woeseia oceani</name>
    <dbReference type="NCBI Taxonomy" id="1548547"/>
    <lineage>
        <taxon>Bacteria</taxon>
        <taxon>Pseudomonadati</taxon>
        <taxon>Pseudomonadota</taxon>
        <taxon>Gammaproteobacteria</taxon>
        <taxon>Woeseiales</taxon>
        <taxon>Woeseiaceae</taxon>
        <taxon>Woeseia</taxon>
    </lineage>
</organism>
<evidence type="ECO:0000256" key="4">
    <source>
        <dbReference type="ARBA" id="ARBA00022989"/>
    </source>
</evidence>
<dbReference type="GO" id="GO:0022857">
    <property type="term" value="F:transmembrane transporter activity"/>
    <property type="evidence" value="ECO:0007669"/>
    <property type="project" value="InterPro"/>
</dbReference>
<feature type="transmembrane region" description="Helical" evidence="6">
    <location>
        <begin position="393"/>
        <end position="414"/>
    </location>
</feature>
<dbReference type="InterPro" id="IPR011701">
    <property type="entry name" value="MFS"/>
</dbReference>
<keyword evidence="4 6" id="KW-1133">Transmembrane helix</keyword>
<dbReference type="InterPro" id="IPR036259">
    <property type="entry name" value="MFS_trans_sf"/>
</dbReference>
<feature type="transmembrane region" description="Helical" evidence="6">
    <location>
        <begin position="45"/>
        <end position="62"/>
    </location>
</feature>